<evidence type="ECO:0000313" key="7">
    <source>
        <dbReference type="EMBL" id="GHO91599.1"/>
    </source>
</evidence>
<dbReference type="EMBL" id="BNJK01000001">
    <property type="protein sequence ID" value="GHO91599.1"/>
    <property type="molecule type" value="Genomic_DNA"/>
</dbReference>
<keyword evidence="8" id="KW-1185">Reference proteome</keyword>
<reference evidence="7" key="1">
    <citation type="submission" date="2020-10" db="EMBL/GenBank/DDBJ databases">
        <title>Taxonomic study of unclassified bacteria belonging to the class Ktedonobacteria.</title>
        <authorList>
            <person name="Yabe S."/>
            <person name="Wang C.M."/>
            <person name="Zheng Y."/>
            <person name="Sakai Y."/>
            <person name="Cavaletti L."/>
            <person name="Monciardini P."/>
            <person name="Donadio S."/>
        </authorList>
    </citation>
    <scope>NUCLEOTIDE SEQUENCE</scope>
    <source>
        <strain evidence="7">ID150040</strain>
    </source>
</reference>
<dbReference type="GO" id="GO:0004497">
    <property type="term" value="F:monooxygenase activity"/>
    <property type="evidence" value="ECO:0007669"/>
    <property type="project" value="UniProtKB-ARBA"/>
</dbReference>
<dbReference type="PANTHER" id="PTHR10134">
    <property type="entry name" value="CYTOCHROME B-C1 COMPLEX SUBUNIT RIESKE, MITOCHONDRIAL"/>
    <property type="match status" value="1"/>
</dbReference>
<accession>A0A8J3MY38</accession>
<dbReference type="InterPro" id="IPR017941">
    <property type="entry name" value="Rieske_2Fe-2S"/>
</dbReference>
<dbReference type="Proteomes" id="UP000597444">
    <property type="component" value="Unassembled WGS sequence"/>
</dbReference>
<evidence type="ECO:0000256" key="4">
    <source>
        <dbReference type="ARBA" id="ARBA00023014"/>
    </source>
</evidence>
<dbReference type="GO" id="GO:0051537">
    <property type="term" value="F:2 iron, 2 sulfur cluster binding"/>
    <property type="evidence" value="ECO:0007669"/>
    <property type="project" value="UniProtKB-KW"/>
</dbReference>
<evidence type="ECO:0000313" key="8">
    <source>
        <dbReference type="Proteomes" id="UP000597444"/>
    </source>
</evidence>
<dbReference type="InterPro" id="IPR036922">
    <property type="entry name" value="Rieske_2Fe-2S_sf"/>
</dbReference>
<dbReference type="GO" id="GO:0046872">
    <property type="term" value="F:metal ion binding"/>
    <property type="evidence" value="ECO:0007669"/>
    <property type="project" value="UniProtKB-KW"/>
</dbReference>
<protein>
    <recommendedName>
        <fullName evidence="6">Rieske domain-containing protein</fullName>
    </recommendedName>
</protein>
<dbReference type="CDD" id="cd03467">
    <property type="entry name" value="Rieske"/>
    <property type="match status" value="1"/>
</dbReference>
<keyword evidence="4" id="KW-0411">Iron-sulfur</keyword>
<sequence>MNNHISARRSLLHRRTTRWQTIFPYHWDADEFVSRRELLKLAVMASGALFAATAGVVGLDYVSPRKDEGSLHAVVQASEVPEGGVHYFQYPTTEEQAILLHLPDGTFAAYSGRCTHLSCAVYYHQEREELVCPCHEGAFNPQTGEPTAGPPQRPLPKIAIRQDGEMLYAVEEHPQ</sequence>
<dbReference type="AlphaFoldDB" id="A0A8J3MY38"/>
<proteinExistence type="predicted"/>
<keyword evidence="2" id="KW-0479">Metal-binding</keyword>
<name>A0A8J3MY38_9CHLR</name>
<evidence type="ECO:0000259" key="6">
    <source>
        <dbReference type="PROSITE" id="PS51296"/>
    </source>
</evidence>
<dbReference type="InterPro" id="IPR014349">
    <property type="entry name" value="Rieske_Fe-S_prot"/>
</dbReference>
<keyword evidence="3" id="KW-0408">Iron</keyword>
<comment type="caution">
    <text evidence="7">The sequence shown here is derived from an EMBL/GenBank/DDBJ whole genome shotgun (WGS) entry which is preliminary data.</text>
</comment>
<dbReference type="RefSeq" id="WP_220202485.1">
    <property type="nucleotide sequence ID" value="NZ_BNJK01000001.1"/>
</dbReference>
<organism evidence="7 8">
    <name type="scientific">Reticulibacter mediterranei</name>
    <dbReference type="NCBI Taxonomy" id="2778369"/>
    <lineage>
        <taxon>Bacteria</taxon>
        <taxon>Bacillati</taxon>
        <taxon>Chloroflexota</taxon>
        <taxon>Ktedonobacteria</taxon>
        <taxon>Ktedonobacterales</taxon>
        <taxon>Reticulibacteraceae</taxon>
        <taxon>Reticulibacter</taxon>
    </lineage>
</organism>
<evidence type="ECO:0000256" key="1">
    <source>
        <dbReference type="ARBA" id="ARBA00022714"/>
    </source>
</evidence>
<dbReference type="Pfam" id="PF00355">
    <property type="entry name" value="Rieske"/>
    <property type="match status" value="1"/>
</dbReference>
<dbReference type="Gene3D" id="2.102.10.10">
    <property type="entry name" value="Rieske [2Fe-2S] iron-sulphur domain"/>
    <property type="match status" value="1"/>
</dbReference>
<dbReference type="SUPFAM" id="SSF50022">
    <property type="entry name" value="ISP domain"/>
    <property type="match status" value="1"/>
</dbReference>
<gene>
    <name evidence="7" type="ORF">KSF_016470</name>
</gene>
<evidence type="ECO:0000256" key="3">
    <source>
        <dbReference type="ARBA" id="ARBA00023004"/>
    </source>
</evidence>
<dbReference type="PROSITE" id="PS51296">
    <property type="entry name" value="RIESKE"/>
    <property type="match status" value="1"/>
</dbReference>
<evidence type="ECO:0000256" key="2">
    <source>
        <dbReference type="ARBA" id="ARBA00022723"/>
    </source>
</evidence>
<keyword evidence="1" id="KW-0001">2Fe-2S</keyword>
<evidence type="ECO:0000256" key="5">
    <source>
        <dbReference type="ARBA" id="ARBA00023157"/>
    </source>
</evidence>
<feature type="domain" description="Rieske" evidence="6">
    <location>
        <begin position="72"/>
        <end position="169"/>
    </location>
</feature>
<keyword evidence="5" id="KW-1015">Disulfide bond</keyword>
<dbReference type="GO" id="GO:0016705">
    <property type="term" value="F:oxidoreductase activity, acting on paired donors, with incorporation or reduction of molecular oxygen"/>
    <property type="evidence" value="ECO:0007669"/>
    <property type="project" value="UniProtKB-ARBA"/>
</dbReference>